<dbReference type="EMBL" id="CP017826">
    <property type="protein sequence ID" value="APA14662.1"/>
    <property type="molecule type" value="Genomic_DNA"/>
</dbReference>
<keyword evidence="1" id="KW-0040">ANK repeat</keyword>
<dbReference type="OrthoDB" id="341259at2759"/>
<evidence type="ECO:0000256" key="1">
    <source>
        <dbReference type="PROSITE-ProRule" id="PRU00023"/>
    </source>
</evidence>
<dbReference type="AlphaFoldDB" id="A0A1D9QIN9"/>
<organism evidence="2 3">
    <name type="scientific">Sclerotinia sclerotiorum (strain ATCC 18683 / 1980 / Ss-1)</name>
    <name type="common">White mold</name>
    <name type="synonym">Whetzelinia sclerotiorum</name>
    <dbReference type="NCBI Taxonomy" id="665079"/>
    <lineage>
        <taxon>Eukaryota</taxon>
        <taxon>Fungi</taxon>
        <taxon>Dikarya</taxon>
        <taxon>Ascomycota</taxon>
        <taxon>Pezizomycotina</taxon>
        <taxon>Leotiomycetes</taxon>
        <taxon>Helotiales</taxon>
        <taxon>Sclerotiniaceae</taxon>
        <taxon>Sclerotinia</taxon>
    </lineage>
</organism>
<evidence type="ECO:0000313" key="2">
    <source>
        <dbReference type="EMBL" id="APA14662.1"/>
    </source>
</evidence>
<dbReference type="Pfam" id="PF12796">
    <property type="entry name" value="Ank_2"/>
    <property type="match status" value="1"/>
</dbReference>
<name>A0A1D9QIN9_SCLS1</name>
<sequence length="438" mass="49088">MNNIPPAFVLSWTSGRVVILCPFPSCDQKLHGHGYSIPTKDHLNSRAAHCYPRRPLQYRILFPYEDDPLVRNINFLLDRRGKKWISVADGLVDPRVDEEEELLCNELAKTQISKTRNQSEEYVLDSKEAQWFLSECTRGDLDRCKRRLEKSDHKEILVKGKDLSDGRTALSLACVEGHLEIAGLLVKHGAGLESFDNDGRTPIMVATANHHGELAYFLAQLGASLFVSDNTSTTLIKMLKAALEKVTEFDMSDATIFIHDSEESSESSDRMYKHKLFLGAKKKSKKGFRDLIDLYMALKPEKYVSTGSSTGPKGHNAFSIVHSNKNNRAQVSFSKTLFETEMGRESKTFAFLDRGELFDHIQAVALSGFTSGDVGAKDGCLDRSLWTSRVMKYCKVVGHELGRVDQNGKSPRRISCFPCGKTAHGVFLVDAYNNRRGV</sequence>
<dbReference type="PANTHER" id="PTHR44207">
    <property type="entry name" value="SURFACE ANTIGEN BSPA-LIKE-RELATED"/>
    <property type="match status" value="1"/>
</dbReference>
<evidence type="ECO:0000313" key="3">
    <source>
        <dbReference type="Proteomes" id="UP000177798"/>
    </source>
</evidence>
<accession>A0A1D9QIN9</accession>
<dbReference type="VEuPathDB" id="FungiDB:sscle_13g094320"/>
<feature type="repeat" description="ANK" evidence="1">
    <location>
        <begin position="198"/>
        <end position="230"/>
    </location>
</feature>
<dbReference type="RefSeq" id="XP_001592414.1">
    <property type="nucleotide sequence ID" value="XM_001592364.1"/>
</dbReference>
<dbReference type="OMA" id="RDHYKNR"/>
<dbReference type="Proteomes" id="UP000177798">
    <property type="component" value="Chromosome 13"/>
</dbReference>
<dbReference type="Gene3D" id="1.25.40.20">
    <property type="entry name" value="Ankyrin repeat-containing domain"/>
    <property type="match status" value="1"/>
</dbReference>
<dbReference type="KEGG" id="ssl:SS1G_06655"/>
<dbReference type="InterPro" id="IPR036770">
    <property type="entry name" value="Ankyrin_rpt-contain_sf"/>
</dbReference>
<feature type="repeat" description="ANK" evidence="1">
    <location>
        <begin position="165"/>
        <end position="197"/>
    </location>
</feature>
<dbReference type="InterPro" id="IPR002110">
    <property type="entry name" value="Ankyrin_rpt"/>
</dbReference>
<dbReference type="SMART" id="SM00248">
    <property type="entry name" value="ANK"/>
    <property type="match status" value="2"/>
</dbReference>
<dbReference type="PROSITE" id="PS50297">
    <property type="entry name" value="ANK_REP_REGION"/>
    <property type="match status" value="2"/>
</dbReference>
<protein>
    <submittedName>
        <fullName evidence="2">Uncharacterized protein</fullName>
    </submittedName>
</protein>
<proteinExistence type="predicted"/>
<dbReference type="PROSITE" id="PS50088">
    <property type="entry name" value="ANK_REPEAT"/>
    <property type="match status" value="2"/>
</dbReference>
<gene>
    <name evidence="2" type="ORF">sscle_13g094320</name>
</gene>
<dbReference type="SUPFAM" id="SSF48403">
    <property type="entry name" value="Ankyrin repeat"/>
    <property type="match status" value="1"/>
</dbReference>
<reference evidence="3" key="1">
    <citation type="journal article" date="2017" name="Genome Biol. Evol.">
        <title>The complete genome sequence of the phytopathogenic fungus Sclerotinia sclerotiorum reveals insights into the genome architecture of broad host range pathogens.</title>
        <authorList>
            <person name="Derbyshire M."/>
            <person name="Denton-Giles M."/>
            <person name="Hegedus D."/>
            <person name="Seifbarghy S."/>
            <person name="Rollins J."/>
            <person name="van Kan J."/>
            <person name="Seidl M.F."/>
            <person name="Faino L."/>
            <person name="Mbengue M."/>
            <person name="Navaud O."/>
            <person name="Raffaele S."/>
            <person name="Hammond-Kosack K."/>
            <person name="Heard S."/>
            <person name="Oliver R."/>
        </authorList>
    </citation>
    <scope>NUCLEOTIDE SEQUENCE [LARGE SCALE GENOMIC DNA]</scope>
    <source>
        <strain evidence="3">ATCC 18683 / 1980 / Ss-1</strain>
    </source>
</reference>